<gene>
    <name evidence="2" type="ORF">S01H4_25409</name>
</gene>
<feature type="compositionally biased region" description="Polar residues" evidence="1">
    <location>
        <begin position="198"/>
        <end position="207"/>
    </location>
</feature>
<reference evidence="2" key="1">
    <citation type="journal article" date="2014" name="Front. Microbiol.">
        <title>High frequency of phylogenetically diverse reductive dehalogenase-homologous genes in deep subseafloor sedimentary metagenomes.</title>
        <authorList>
            <person name="Kawai M."/>
            <person name="Futagami T."/>
            <person name="Toyoda A."/>
            <person name="Takaki Y."/>
            <person name="Nishi S."/>
            <person name="Hori S."/>
            <person name="Arai W."/>
            <person name="Tsubouchi T."/>
            <person name="Morono Y."/>
            <person name="Uchiyama I."/>
            <person name="Ito T."/>
            <person name="Fujiyama A."/>
            <person name="Inagaki F."/>
            <person name="Takami H."/>
        </authorList>
    </citation>
    <scope>NUCLEOTIDE SEQUENCE</scope>
    <source>
        <strain evidence="2">Expedition CK06-06</strain>
    </source>
</reference>
<feature type="region of interest" description="Disordered" evidence="1">
    <location>
        <begin position="172"/>
        <end position="214"/>
    </location>
</feature>
<evidence type="ECO:0000313" key="2">
    <source>
        <dbReference type="EMBL" id="GAG76803.1"/>
    </source>
</evidence>
<dbReference type="EMBL" id="BART01012087">
    <property type="protein sequence ID" value="GAG76803.1"/>
    <property type="molecule type" value="Genomic_DNA"/>
</dbReference>
<accession>X1AXC1</accession>
<organism evidence="2">
    <name type="scientific">marine sediment metagenome</name>
    <dbReference type="NCBI Taxonomy" id="412755"/>
    <lineage>
        <taxon>unclassified sequences</taxon>
        <taxon>metagenomes</taxon>
        <taxon>ecological metagenomes</taxon>
    </lineage>
</organism>
<name>X1AXC1_9ZZZZ</name>
<proteinExistence type="predicted"/>
<comment type="caution">
    <text evidence="2">The sequence shown here is derived from an EMBL/GenBank/DDBJ whole genome shotgun (WGS) entry which is preliminary data.</text>
</comment>
<feature type="non-terminal residue" evidence="2">
    <location>
        <position position="1"/>
    </location>
</feature>
<sequence>VVGPVFTARQQRATDSNTSLRIYGPSIAGQAKAAEVPAWVANCLGTTIVLDEKRRKEYRLYLTEYREDDNVPHLCKTRAYPGTLPDYLSDGPIEPKTGLPVEGLPFNAFNLGHFQNLLEAATKKTLEATAAAYPDAPGLQPVITTQEIKEEIKKVEAPKAVAKPIVKTPVKKPFVPKVPGPMRAPGKAVTKKPIPKRPTQNLVTKSNKAIGGSK</sequence>
<protein>
    <submittedName>
        <fullName evidence="2">Uncharacterized protein</fullName>
    </submittedName>
</protein>
<evidence type="ECO:0000256" key="1">
    <source>
        <dbReference type="SAM" id="MobiDB-lite"/>
    </source>
</evidence>
<dbReference type="AlphaFoldDB" id="X1AXC1"/>